<protein>
    <recommendedName>
        <fullName evidence="3">PhiE125 gp8 family phage protein</fullName>
    </recommendedName>
</protein>
<comment type="caution">
    <text evidence="1">The sequence shown here is derived from an EMBL/GenBank/DDBJ whole genome shotgun (WGS) entry which is preliminary data.</text>
</comment>
<evidence type="ECO:0008006" key="3">
    <source>
        <dbReference type="Google" id="ProtNLM"/>
    </source>
</evidence>
<organism evidence="1 2">
    <name type="scientific">Paracoccus amoyensis</name>
    <dbReference type="NCBI Taxonomy" id="2760093"/>
    <lineage>
        <taxon>Bacteria</taxon>
        <taxon>Pseudomonadati</taxon>
        <taxon>Pseudomonadota</taxon>
        <taxon>Alphaproteobacteria</taxon>
        <taxon>Rhodobacterales</taxon>
        <taxon>Paracoccaceae</taxon>
        <taxon>Paracoccus</taxon>
    </lineage>
</organism>
<dbReference type="RefSeq" id="WP_187791586.1">
    <property type="nucleotide sequence ID" value="NZ_JACOQL010000001.1"/>
</dbReference>
<dbReference type="InterPro" id="IPR011738">
    <property type="entry name" value="Phage_CHP"/>
</dbReference>
<dbReference type="Proteomes" id="UP000608594">
    <property type="component" value="Unassembled WGS sequence"/>
</dbReference>
<evidence type="ECO:0000313" key="2">
    <source>
        <dbReference type="Proteomes" id="UP000608594"/>
    </source>
</evidence>
<keyword evidence="2" id="KW-1185">Reference proteome</keyword>
<dbReference type="AlphaFoldDB" id="A0A926J4L3"/>
<dbReference type="EMBL" id="JACOQL010000001">
    <property type="protein sequence ID" value="MBC9245152.1"/>
    <property type="molecule type" value="Genomic_DNA"/>
</dbReference>
<accession>A0A926J4L3</accession>
<proteinExistence type="predicted"/>
<sequence>MNIQRLNRTDMTSDMLAEAKSLARVMHDDEDADLYRMVNAAALEAEELAQIALLHQTVRVTLDGWPRGSSFALPIAPLLDWSTVQITADDTAFEDFSVITGQRPAIRATGPRPCGVVVIEYQAGFGADGTDLPADLRQAVLDQVVAYFDARGPGDPKAVALSPHFVRIVGRYRRVRA</sequence>
<reference evidence="1" key="1">
    <citation type="submission" date="2020-08" db="EMBL/GenBank/DDBJ databases">
        <title>Paracoccus amoyensis sp. nov., isolated from the surface seawater at coast of Xiamen, Fujian.</title>
        <authorList>
            <person name="Lyu L."/>
        </authorList>
    </citation>
    <scope>NUCLEOTIDE SEQUENCE</scope>
    <source>
        <strain evidence="1">11-3</strain>
    </source>
</reference>
<dbReference type="NCBIfam" id="TIGR02215">
    <property type="entry name" value="phage_chp_gp8"/>
    <property type="match status" value="1"/>
</dbReference>
<name>A0A926J4L3_9RHOB</name>
<dbReference type="Gene3D" id="1.10.3230.30">
    <property type="entry name" value="Phage gp6-like head-tail connector protein"/>
    <property type="match status" value="1"/>
</dbReference>
<evidence type="ECO:0000313" key="1">
    <source>
        <dbReference type="EMBL" id="MBC9245152.1"/>
    </source>
</evidence>
<gene>
    <name evidence="1" type="ORF">H4P12_00120</name>
</gene>